<dbReference type="PROSITE" id="PS00138">
    <property type="entry name" value="SUBTILASE_SER"/>
    <property type="match status" value="1"/>
</dbReference>
<dbReference type="InterPro" id="IPR010435">
    <property type="entry name" value="C5a/SBT2-like_Fn3"/>
</dbReference>
<feature type="domain" description="Peptidase S8/S53" evidence="10">
    <location>
        <begin position="315"/>
        <end position="702"/>
    </location>
</feature>
<dbReference type="GO" id="GO:0006508">
    <property type="term" value="P:proteolysis"/>
    <property type="evidence" value="ECO:0007669"/>
    <property type="project" value="UniProtKB-KW"/>
</dbReference>
<dbReference type="Gene3D" id="2.60.40.10">
    <property type="entry name" value="Immunoglobulins"/>
    <property type="match status" value="1"/>
</dbReference>
<dbReference type="PRINTS" id="PR00723">
    <property type="entry name" value="SUBTILISIN"/>
</dbReference>
<comment type="caution">
    <text evidence="12">The sequence shown here is derived from an EMBL/GenBank/DDBJ whole genome shotgun (WGS) entry which is preliminary data.</text>
</comment>
<reference evidence="12" key="1">
    <citation type="submission" date="2020-07" db="EMBL/GenBank/DDBJ databases">
        <title>Draft Genome Sequence of a Deep-Sea Yeast, Naganishia (Cryptococcus) liquefaciens strain N6.</title>
        <authorList>
            <person name="Han Y.W."/>
            <person name="Kajitani R."/>
            <person name="Morimoto H."/>
            <person name="Parhat M."/>
            <person name="Tsubouchi H."/>
            <person name="Bakenova O."/>
            <person name="Ogata M."/>
            <person name="Argunhan B."/>
            <person name="Aoki R."/>
            <person name="Kajiwara S."/>
            <person name="Itoh T."/>
            <person name="Iwasaki H."/>
        </authorList>
    </citation>
    <scope>NUCLEOTIDE SEQUENCE</scope>
    <source>
        <strain evidence="12">N6</strain>
    </source>
</reference>
<dbReference type="InterPro" id="IPR023828">
    <property type="entry name" value="Peptidase_S8_Ser-AS"/>
</dbReference>
<evidence type="ECO:0000259" key="10">
    <source>
        <dbReference type="Pfam" id="PF00082"/>
    </source>
</evidence>
<dbReference type="CDD" id="cd07489">
    <property type="entry name" value="Peptidases_S8_5"/>
    <property type="match status" value="1"/>
</dbReference>
<keyword evidence="5 7" id="KW-0720">Serine protease</keyword>
<dbReference type="InterPro" id="IPR013783">
    <property type="entry name" value="Ig-like_fold"/>
</dbReference>
<evidence type="ECO:0000256" key="1">
    <source>
        <dbReference type="ARBA" id="ARBA00011073"/>
    </source>
</evidence>
<dbReference type="InterPro" id="IPR015500">
    <property type="entry name" value="Peptidase_S8_subtilisin-rel"/>
</dbReference>
<dbReference type="PROSITE" id="PS51892">
    <property type="entry name" value="SUBTILASE"/>
    <property type="match status" value="1"/>
</dbReference>
<keyword evidence="13" id="KW-1185">Reference proteome</keyword>
<dbReference type="Pfam" id="PF06280">
    <property type="entry name" value="fn3_5"/>
    <property type="match status" value="1"/>
</dbReference>
<evidence type="ECO:0008006" key="14">
    <source>
        <dbReference type="Google" id="ProtNLM"/>
    </source>
</evidence>
<keyword evidence="2 7" id="KW-0645">Protease</keyword>
<dbReference type="PANTHER" id="PTHR43806">
    <property type="entry name" value="PEPTIDASE S8"/>
    <property type="match status" value="1"/>
</dbReference>
<proteinExistence type="inferred from homology"/>
<dbReference type="InterPro" id="IPR050131">
    <property type="entry name" value="Peptidase_S8_subtilisin-like"/>
</dbReference>
<evidence type="ECO:0000256" key="9">
    <source>
        <dbReference type="SAM" id="SignalP"/>
    </source>
</evidence>
<dbReference type="Gene3D" id="3.50.30.30">
    <property type="match status" value="1"/>
</dbReference>
<dbReference type="AlphaFoldDB" id="A0A8H3TTN7"/>
<evidence type="ECO:0000259" key="11">
    <source>
        <dbReference type="Pfam" id="PF06280"/>
    </source>
</evidence>
<dbReference type="InterPro" id="IPR036852">
    <property type="entry name" value="Peptidase_S8/S53_dom_sf"/>
</dbReference>
<feature type="signal peptide" evidence="9">
    <location>
        <begin position="1"/>
        <end position="19"/>
    </location>
</feature>
<name>A0A8H3TTN7_9TREE</name>
<feature type="domain" description="C5a peptidase/Subtilisin-like protease SBT2-like Fn3-like" evidence="11">
    <location>
        <begin position="761"/>
        <end position="873"/>
    </location>
</feature>
<comment type="similarity">
    <text evidence="1 7">Belongs to the peptidase S8 family.</text>
</comment>
<dbReference type="PROSITE" id="PS00137">
    <property type="entry name" value="SUBTILASE_HIS"/>
    <property type="match status" value="1"/>
</dbReference>
<protein>
    <recommendedName>
        <fullName evidence="14">S8 family serine peptidase</fullName>
    </recommendedName>
</protein>
<dbReference type="GO" id="GO:0005615">
    <property type="term" value="C:extracellular space"/>
    <property type="evidence" value="ECO:0007669"/>
    <property type="project" value="TreeGrafter"/>
</dbReference>
<organism evidence="12 13">
    <name type="scientific">Naganishia liquefaciens</name>
    <dbReference type="NCBI Taxonomy" id="104408"/>
    <lineage>
        <taxon>Eukaryota</taxon>
        <taxon>Fungi</taxon>
        <taxon>Dikarya</taxon>
        <taxon>Basidiomycota</taxon>
        <taxon>Agaricomycotina</taxon>
        <taxon>Tremellomycetes</taxon>
        <taxon>Filobasidiales</taxon>
        <taxon>Filobasidiaceae</taxon>
        <taxon>Naganishia</taxon>
    </lineage>
</organism>
<sequence length="1057" mass="110488">MRFSVTAVSLLCVATAASAFDFSQYAGKTTTSGRAGDRSVPGRYFVEFDTSAVMQNAIAQKRDANVHEHMYKRFQARDIAYSVNREYNSGLLVGASIDLAQESDIMIVAKMQGVINVMPVEFVDAPKINSQGWRINTDEWPEFIGKAQVYVAEHKGKRDTLVERDNGNGNGNGHGNGNGNGHGNGNGNGNENGNGNGNNGNGKGNQGNGKGNGGPASAMTSTKGITSTAISATSAATNIASTSAATNTAFTSAASNTASTSATSVVSVPTAVTSTVASASASTTLSVAFPVVSVVPFSPNNISGVGKVHQEGNFGAGIKIAVIDSGVDYTAAPLGGCFGPGCKIAGGYDYVGDDFDGVDNLAPDNDPFDNCYGHGTFVAGIIGANLPNLYNVSGIAPKAEQYHYRIFSCYGATTNDIVAQAMLDAYDQGMDIINLSLGEGGSWTESMLGVLASRIANMGVPVVAAAGNEGQAGAIYLNNPATGVNAWSVGSVDNTVLPAQNATISTRSQPLTYLYSRPLAEGTFPLVAYTTDYPVPNDACPVPDNASIDVANSVVLVQLSTECDMLTQAKNLYAAGVQTVLVIGLPGQELQYAPGYPLNYAQISAEDGQYLLSQLRAGVNVSITFGFAPYALPNRFTPALPSTLSGIGPTNDLYLKPQVMAPGGYIVSLAPTESGFGFNAGTSFSTPFVSASTALYMAAKGGRANTSPVGILNALEATSSLIPVSVNDSRIDTAARSGAGLLQIYDAIHQSFALSPTELLLNDTAYFDGSQSITVTNTGNSKAKFRLSHIPSVTIYAFEDGSYESAYPLDIADGATADVKLGKKTINLKAGESQTINIQFKYPTNVNQKRLPIYSGHISIASDDGTVSEVPYLGVATAMKSIPVLDYTSILTGSPLPDVVDGNGTVQESAQTYTFVDGDAPTVMYRLFAGTPVLYIDLVAANATLGFKPTIAKRGNGKHPFSGYHWLNRNPTASGTFSSVPILGNLYEADYLQRNSGPNYSDGNQISSFAFSGNFNNGTKVANGSYRFLVRALRITGDFAKQADYDSWVSPIVNIVA</sequence>
<dbReference type="SUPFAM" id="SSF52743">
    <property type="entry name" value="Subtilisin-like"/>
    <property type="match status" value="1"/>
</dbReference>
<accession>A0A8H3TTN7</accession>
<evidence type="ECO:0000313" key="12">
    <source>
        <dbReference type="EMBL" id="GHJ86908.1"/>
    </source>
</evidence>
<gene>
    <name evidence="12" type="ORF">NliqN6_3310</name>
</gene>
<dbReference type="OrthoDB" id="206201at2759"/>
<evidence type="ECO:0000313" key="13">
    <source>
        <dbReference type="Proteomes" id="UP000620104"/>
    </source>
</evidence>
<dbReference type="EMBL" id="BLZA01000019">
    <property type="protein sequence ID" value="GHJ86908.1"/>
    <property type="molecule type" value="Genomic_DNA"/>
</dbReference>
<feature type="region of interest" description="Disordered" evidence="8">
    <location>
        <begin position="161"/>
        <end position="221"/>
    </location>
</feature>
<dbReference type="Gene3D" id="3.40.50.200">
    <property type="entry name" value="Peptidase S8/S53 domain"/>
    <property type="match status" value="1"/>
</dbReference>
<feature type="active site" description="Charge relay system" evidence="6 7">
    <location>
        <position position="324"/>
    </location>
</feature>
<dbReference type="PANTHER" id="PTHR43806:SF66">
    <property type="entry name" value="SERIN ENDOPEPTIDASE"/>
    <property type="match status" value="1"/>
</dbReference>
<keyword evidence="3 9" id="KW-0732">Signal</keyword>
<evidence type="ECO:0000256" key="6">
    <source>
        <dbReference type="PIRSR" id="PIRSR615500-1"/>
    </source>
</evidence>
<dbReference type="InterPro" id="IPR022398">
    <property type="entry name" value="Peptidase_S8_His-AS"/>
</dbReference>
<dbReference type="GO" id="GO:0004252">
    <property type="term" value="F:serine-type endopeptidase activity"/>
    <property type="evidence" value="ECO:0007669"/>
    <property type="project" value="UniProtKB-UniRule"/>
</dbReference>
<evidence type="ECO:0000256" key="2">
    <source>
        <dbReference type="ARBA" id="ARBA00022670"/>
    </source>
</evidence>
<feature type="active site" description="Charge relay system" evidence="6 7">
    <location>
        <position position="683"/>
    </location>
</feature>
<feature type="chain" id="PRO_5034851222" description="S8 family serine peptidase" evidence="9">
    <location>
        <begin position="20"/>
        <end position="1057"/>
    </location>
</feature>
<keyword evidence="4 7" id="KW-0378">Hydrolase</keyword>
<dbReference type="InterPro" id="IPR034187">
    <property type="entry name" value="Peptidases_S8_5"/>
</dbReference>
<dbReference type="GO" id="GO:0016020">
    <property type="term" value="C:membrane"/>
    <property type="evidence" value="ECO:0007669"/>
    <property type="project" value="InterPro"/>
</dbReference>
<evidence type="ECO:0000256" key="8">
    <source>
        <dbReference type="SAM" id="MobiDB-lite"/>
    </source>
</evidence>
<evidence type="ECO:0000256" key="3">
    <source>
        <dbReference type="ARBA" id="ARBA00022729"/>
    </source>
</evidence>
<dbReference type="Proteomes" id="UP000620104">
    <property type="component" value="Unassembled WGS sequence"/>
</dbReference>
<evidence type="ECO:0000256" key="7">
    <source>
        <dbReference type="PROSITE-ProRule" id="PRU01240"/>
    </source>
</evidence>
<evidence type="ECO:0000256" key="5">
    <source>
        <dbReference type="ARBA" id="ARBA00022825"/>
    </source>
</evidence>
<evidence type="ECO:0000256" key="4">
    <source>
        <dbReference type="ARBA" id="ARBA00022801"/>
    </source>
</evidence>
<dbReference type="InterPro" id="IPR000209">
    <property type="entry name" value="Peptidase_S8/S53_dom"/>
</dbReference>
<feature type="compositionally biased region" description="Gly residues" evidence="8">
    <location>
        <begin position="168"/>
        <end position="214"/>
    </location>
</feature>
<dbReference type="Pfam" id="PF00082">
    <property type="entry name" value="Peptidase_S8"/>
    <property type="match status" value="1"/>
</dbReference>
<feature type="active site" description="Charge relay system" evidence="6 7">
    <location>
        <position position="374"/>
    </location>
</feature>